<dbReference type="PANTHER" id="PTHR45630:SF1">
    <property type="entry name" value="CATION-TRANSPORTING ATPASE 13A4-RELATED"/>
    <property type="match status" value="1"/>
</dbReference>
<protein>
    <submittedName>
        <fullName evidence="8">Uncharacterized protein</fullName>
    </submittedName>
</protein>
<evidence type="ECO:0000313" key="9">
    <source>
        <dbReference type="Proteomes" id="UP001176940"/>
    </source>
</evidence>
<keyword evidence="7" id="KW-0812">Transmembrane</keyword>
<dbReference type="Proteomes" id="UP001176940">
    <property type="component" value="Unassembled WGS sequence"/>
</dbReference>
<feature type="transmembrane region" description="Helical" evidence="7">
    <location>
        <begin position="63"/>
        <end position="85"/>
    </location>
</feature>
<evidence type="ECO:0000256" key="7">
    <source>
        <dbReference type="SAM" id="Phobius"/>
    </source>
</evidence>
<comment type="caution">
    <text evidence="8">The sequence shown here is derived from an EMBL/GenBank/DDBJ whole genome shotgun (WGS) entry which is preliminary data.</text>
</comment>
<dbReference type="PANTHER" id="PTHR45630">
    <property type="entry name" value="CATION-TRANSPORTING ATPASE-RELATED"/>
    <property type="match status" value="1"/>
</dbReference>
<evidence type="ECO:0000256" key="5">
    <source>
        <dbReference type="ARBA" id="ARBA00022842"/>
    </source>
</evidence>
<feature type="transmembrane region" description="Helical" evidence="7">
    <location>
        <begin position="122"/>
        <end position="143"/>
    </location>
</feature>
<keyword evidence="5" id="KW-0460">Magnesium</keyword>
<evidence type="ECO:0000256" key="2">
    <source>
        <dbReference type="ARBA" id="ARBA00022723"/>
    </source>
</evidence>
<evidence type="ECO:0000313" key="8">
    <source>
        <dbReference type="EMBL" id="CAJ0928619.1"/>
    </source>
</evidence>
<dbReference type="InterPro" id="IPR023298">
    <property type="entry name" value="ATPase_P-typ_TM_dom_sf"/>
</dbReference>
<organism evidence="8 9">
    <name type="scientific">Ranitomeya imitator</name>
    <name type="common">mimic poison frog</name>
    <dbReference type="NCBI Taxonomy" id="111125"/>
    <lineage>
        <taxon>Eukaryota</taxon>
        <taxon>Metazoa</taxon>
        <taxon>Chordata</taxon>
        <taxon>Craniata</taxon>
        <taxon>Vertebrata</taxon>
        <taxon>Euteleostomi</taxon>
        <taxon>Amphibia</taxon>
        <taxon>Batrachia</taxon>
        <taxon>Anura</taxon>
        <taxon>Neobatrachia</taxon>
        <taxon>Hyloidea</taxon>
        <taxon>Dendrobatidae</taxon>
        <taxon>Dendrobatinae</taxon>
        <taxon>Ranitomeya</taxon>
    </lineage>
</organism>
<feature type="transmembrane region" description="Helical" evidence="7">
    <location>
        <begin position="31"/>
        <end position="51"/>
    </location>
</feature>
<sequence length="267" mass="30945">MYAIIEFICLLILFWKQKVLGVRHYLMQDVAITIAVTLTMSFTGPALKLAPYRPSGQLISPPLLLSIVLHTIFSLIVQIIAFTVVQMQPFYDDYDVFSGCLASNHSALNNTVDEAILVNQNFLTTTMWFISGMNLIIVEFVFCKGKPFRKPIYTNYVFTIIMIAQLIAYLFVYFANIESVYHNMQEGFIENRRLWLMIKSCFNYRSRSQYRVLERALCDDPMWPQTSQTYYSNQSELGNDVQKCVYDNPMFVGETEKTLYNGTEHQP</sequence>
<comment type="subcellular location">
    <subcellularLocation>
        <location evidence="1">Membrane</location>
        <topology evidence="1">Multi-pass membrane protein</topology>
    </subcellularLocation>
</comment>
<dbReference type="EMBL" id="CAUEEQ010005335">
    <property type="protein sequence ID" value="CAJ0928619.1"/>
    <property type="molecule type" value="Genomic_DNA"/>
</dbReference>
<evidence type="ECO:0000256" key="3">
    <source>
        <dbReference type="ARBA" id="ARBA00022741"/>
    </source>
</evidence>
<keyword evidence="3" id="KW-0547">Nucleotide-binding</keyword>
<keyword evidence="9" id="KW-1185">Reference proteome</keyword>
<evidence type="ECO:0000256" key="4">
    <source>
        <dbReference type="ARBA" id="ARBA00022840"/>
    </source>
</evidence>
<accession>A0ABN9L0X8</accession>
<keyword evidence="7" id="KW-0472">Membrane</keyword>
<keyword evidence="2" id="KW-0479">Metal-binding</keyword>
<dbReference type="InterPro" id="IPR006544">
    <property type="entry name" value="P-type_TPase_V"/>
</dbReference>
<proteinExistence type="predicted"/>
<name>A0ABN9L0X8_9NEOB</name>
<evidence type="ECO:0000256" key="6">
    <source>
        <dbReference type="ARBA" id="ARBA00022967"/>
    </source>
</evidence>
<keyword evidence="4" id="KW-0067">ATP-binding</keyword>
<feature type="transmembrane region" description="Helical" evidence="7">
    <location>
        <begin position="155"/>
        <end position="175"/>
    </location>
</feature>
<evidence type="ECO:0000256" key="1">
    <source>
        <dbReference type="ARBA" id="ARBA00004141"/>
    </source>
</evidence>
<reference evidence="8" key="1">
    <citation type="submission" date="2023-07" db="EMBL/GenBank/DDBJ databases">
        <authorList>
            <person name="Stuckert A."/>
        </authorList>
    </citation>
    <scope>NUCLEOTIDE SEQUENCE</scope>
</reference>
<gene>
    <name evidence="8" type="ORF">RIMI_LOCUS3523296</name>
</gene>
<keyword evidence="6" id="KW-1278">Translocase</keyword>
<dbReference type="SUPFAM" id="SSF81665">
    <property type="entry name" value="Calcium ATPase, transmembrane domain M"/>
    <property type="match status" value="1"/>
</dbReference>
<keyword evidence="7" id="KW-1133">Transmembrane helix</keyword>